<evidence type="ECO:0000256" key="1">
    <source>
        <dbReference type="SAM" id="MobiDB-lite"/>
    </source>
</evidence>
<keyword evidence="3" id="KW-1185">Reference proteome</keyword>
<name>A0A2Z5R333_9MICC</name>
<evidence type="ECO:0000313" key="2">
    <source>
        <dbReference type="EMBL" id="BAV88881.1"/>
    </source>
</evidence>
<organism evidence="2 3">
    <name type="scientific">Rothia aeria</name>
    <dbReference type="NCBI Taxonomy" id="172042"/>
    <lineage>
        <taxon>Bacteria</taxon>
        <taxon>Bacillati</taxon>
        <taxon>Actinomycetota</taxon>
        <taxon>Actinomycetes</taxon>
        <taxon>Micrococcales</taxon>
        <taxon>Micrococcaceae</taxon>
        <taxon>Rothia</taxon>
    </lineage>
</organism>
<gene>
    <name evidence="2" type="ORF">RA11412_2582</name>
</gene>
<dbReference type="KEGG" id="raj:RA11412_2582"/>
<dbReference type="Proteomes" id="UP000250241">
    <property type="component" value="Chromosome"/>
</dbReference>
<dbReference type="AlphaFoldDB" id="A0A2Z5R333"/>
<protein>
    <submittedName>
        <fullName evidence="2">Uncharacterized protein</fullName>
    </submittedName>
</protein>
<accession>A0A2Z5R333</accession>
<dbReference type="EMBL" id="AP017895">
    <property type="protein sequence ID" value="BAV88881.1"/>
    <property type="molecule type" value="Genomic_DNA"/>
</dbReference>
<proteinExistence type="predicted"/>
<feature type="region of interest" description="Disordered" evidence="1">
    <location>
        <begin position="1"/>
        <end position="39"/>
    </location>
</feature>
<sequence length="52" mass="5838">MSAQKATPKDGIHTAIDSFARVPESSRHPRNSGHPSTEAKYFDIRLYRLKPA</sequence>
<evidence type="ECO:0000313" key="3">
    <source>
        <dbReference type="Proteomes" id="UP000250241"/>
    </source>
</evidence>
<reference evidence="2 3" key="1">
    <citation type="submission" date="2016-10" db="EMBL/GenBank/DDBJ databases">
        <title>Genome sequence of Rothia aeria strain JCM11412.</title>
        <authorList>
            <person name="Nambu T."/>
        </authorList>
    </citation>
    <scope>NUCLEOTIDE SEQUENCE [LARGE SCALE GENOMIC DNA]</scope>
    <source>
        <strain evidence="2 3">JCM 11412</strain>
    </source>
</reference>